<comment type="subunit">
    <text evidence="1">Self-associates forming complexes of several hundred monomers.</text>
</comment>
<evidence type="ECO:0000313" key="8">
    <source>
        <dbReference type="Proteomes" id="UP001286313"/>
    </source>
</evidence>
<evidence type="ECO:0000256" key="1">
    <source>
        <dbReference type="ARBA" id="ARBA00011764"/>
    </source>
</evidence>
<name>A0AAE1L1R1_PETCI</name>
<evidence type="ECO:0000256" key="5">
    <source>
        <dbReference type="SAM" id="MobiDB-lite"/>
    </source>
</evidence>
<evidence type="ECO:0000313" key="7">
    <source>
        <dbReference type="EMBL" id="KAK3889765.1"/>
    </source>
</evidence>
<keyword evidence="4" id="KW-0175">Coiled coil</keyword>
<dbReference type="Proteomes" id="UP001286313">
    <property type="component" value="Unassembled WGS sequence"/>
</dbReference>
<gene>
    <name evidence="7" type="ORF">Pcinc_006327</name>
</gene>
<dbReference type="InterPro" id="IPR028002">
    <property type="entry name" value="Myb_DNA-bind_5"/>
</dbReference>
<accession>A0AAE1L1R1</accession>
<sequence>MEGTSVEAAARVNPMSQAERRMLIALIEEEPIVTNKETNGKVVALKIKAWDRVENKFNAMNLGPNRTKKQLQKAWDRLKTKSKQQHGQYRREEKKTGGGAPPPVVPKDVEKVLSLIAPEVNDLGCDFDDDALPALTNSYSFGTITQEAVILEVNPDDPPEPVNMPTATVVTSAETPGPSRDTTGASGCIPLSVHGKSSTTRKRRRIRRSLYVEDIYAGPEEVINTTQKEINMRQNLITHRQTLLDIQKRQAEVRLEEAEYQRQLALEKLEESEENREMNDKILKNKLIESQINRQIAEAKAAEMSLPIWL</sequence>
<keyword evidence="8" id="KW-1185">Reference proteome</keyword>
<dbReference type="AlphaFoldDB" id="A0AAE1L1R1"/>
<feature type="region of interest" description="Disordered" evidence="5">
    <location>
        <begin position="170"/>
        <end position="202"/>
    </location>
</feature>
<feature type="coiled-coil region" evidence="4">
    <location>
        <begin position="248"/>
        <end position="275"/>
    </location>
</feature>
<dbReference type="PANTHER" id="PTHR21411:SF0">
    <property type="entry name" value="REGULATORY PROTEIN ZESTE"/>
    <property type="match status" value="1"/>
</dbReference>
<dbReference type="Pfam" id="PF13873">
    <property type="entry name" value="Myb_DNA-bind_5"/>
    <property type="match status" value="1"/>
</dbReference>
<dbReference type="PANTHER" id="PTHR21411">
    <property type="entry name" value="APONTIC"/>
    <property type="match status" value="1"/>
</dbReference>
<organism evidence="7 8">
    <name type="scientific">Petrolisthes cinctipes</name>
    <name type="common">Flat porcelain crab</name>
    <dbReference type="NCBI Taxonomy" id="88211"/>
    <lineage>
        <taxon>Eukaryota</taxon>
        <taxon>Metazoa</taxon>
        <taxon>Ecdysozoa</taxon>
        <taxon>Arthropoda</taxon>
        <taxon>Crustacea</taxon>
        <taxon>Multicrustacea</taxon>
        <taxon>Malacostraca</taxon>
        <taxon>Eumalacostraca</taxon>
        <taxon>Eucarida</taxon>
        <taxon>Decapoda</taxon>
        <taxon>Pleocyemata</taxon>
        <taxon>Anomura</taxon>
        <taxon>Galatheoidea</taxon>
        <taxon>Porcellanidae</taxon>
        <taxon>Petrolisthes</taxon>
    </lineage>
</organism>
<feature type="domain" description="Myb/SANT-like DNA-binding" evidence="6">
    <location>
        <begin position="15"/>
        <end position="86"/>
    </location>
</feature>
<comment type="function">
    <text evidence="3">Involved in transvection phenomena (= synapsis-dependent gene expression), where the synaptic pairing of chromosomes carrying genes with which zeste interacts influences the expression of these genes. Zeste binds to DNA and stimulates transcription from a nearby promoter.</text>
</comment>
<feature type="compositionally biased region" description="Polar residues" evidence="5">
    <location>
        <begin position="170"/>
        <end position="185"/>
    </location>
</feature>
<comment type="caution">
    <text evidence="7">The sequence shown here is derived from an EMBL/GenBank/DDBJ whole genome shotgun (WGS) entry which is preliminary data.</text>
</comment>
<feature type="region of interest" description="Disordered" evidence="5">
    <location>
        <begin position="79"/>
        <end position="105"/>
    </location>
</feature>
<dbReference type="EMBL" id="JAWQEG010000464">
    <property type="protein sequence ID" value="KAK3889765.1"/>
    <property type="molecule type" value="Genomic_DNA"/>
</dbReference>
<reference evidence="7" key="1">
    <citation type="submission" date="2023-10" db="EMBL/GenBank/DDBJ databases">
        <title>Genome assemblies of two species of porcelain crab, Petrolisthes cinctipes and Petrolisthes manimaculis (Anomura: Porcellanidae).</title>
        <authorList>
            <person name="Angst P."/>
        </authorList>
    </citation>
    <scope>NUCLEOTIDE SEQUENCE</scope>
    <source>
        <strain evidence="7">PB745_01</strain>
        <tissue evidence="7">Gill</tissue>
    </source>
</reference>
<evidence type="ECO:0000256" key="3">
    <source>
        <dbReference type="ARBA" id="ARBA00025466"/>
    </source>
</evidence>
<proteinExistence type="predicted"/>
<evidence type="ECO:0000256" key="4">
    <source>
        <dbReference type="SAM" id="Coils"/>
    </source>
</evidence>
<protein>
    <recommendedName>
        <fullName evidence="2">Regulatory protein zeste</fullName>
    </recommendedName>
</protein>
<evidence type="ECO:0000256" key="2">
    <source>
        <dbReference type="ARBA" id="ARBA00016807"/>
    </source>
</evidence>
<evidence type="ECO:0000259" key="6">
    <source>
        <dbReference type="Pfam" id="PF13873"/>
    </source>
</evidence>